<feature type="transmembrane region" description="Helical" evidence="5">
    <location>
        <begin position="114"/>
        <end position="132"/>
    </location>
</feature>
<feature type="transmembrane region" description="Helical" evidence="5">
    <location>
        <begin position="82"/>
        <end position="102"/>
    </location>
</feature>
<dbReference type="InterPro" id="IPR007016">
    <property type="entry name" value="O-antigen_ligase-rel_domated"/>
</dbReference>
<protein>
    <submittedName>
        <fullName evidence="7">O-antigen ligase family protein</fullName>
    </submittedName>
</protein>
<feature type="transmembrane region" description="Helical" evidence="5">
    <location>
        <begin position="457"/>
        <end position="475"/>
    </location>
</feature>
<feature type="transmembrane region" description="Helical" evidence="5">
    <location>
        <begin position="138"/>
        <end position="157"/>
    </location>
</feature>
<evidence type="ECO:0000256" key="1">
    <source>
        <dbReference type="ARBA" id="ARBA00004141"/>
    </source>
</evidence>
<keyword evidence="4 5" id="KW-0472">Membrane</keyword>
<dbReference type="PANTHER" id="PTHR37422">
    <property type="entry name" value="TEICHURONIC ACID BIOSYNTHESIS PROTEIN TUAE"/>
    <property type="match status" value="1"/>
</dbReference>
<evidence type="ECO:0000256" key="2">
    <source>
        <dbReference type="ARBA" id="ARBA00022692"/>
    </source>
</evidence>
<dbReference type="InterPro" id="IPR051533">
    <property type="entry name" value="WaaL-like"/>
</dbReference>
<organism evidence="7 8">
    <name type="scientific">Adhaeribacter swui</name>
    <dbReference type="NCBI Taxonomy" id="2086471"/>
    <lineage>
        <taxon>Bacteria</taxon>
        <taxon>Pseudomonadati</taxon>
        <taxon>Bacteroidota</taxon>
        <taxon>Cytophagia</taxon>
        <taxon>Cytophagales</taxon>
        <taxon>Hymenobacteraceae</taxon>
        <taxon>Adhaeribacter</taxon>
    </lineage>
</organism>
<evidence type="ECO:0000313" key="8">
    <source>
        <dbReference type="Proteomes" id="UP000515237"/>
    </source>
</evidence>
<dbReference type="PANTHER" id="PTHR37422:SF13">
    <property type="entry name" value="LIPOPOLYSACCHARIDE BIOSYNTHESIS PROTEIN PA4999-RELATED"/>
    <property type="match status" value="1"/>
</dbReference>
<evidence type="ECO:0000256" key="5">
    <source>
        <dbReference type="SAM" id="Phobius"/>
    </source>
</evidence>
<dbReference type="EMBL" id="CP055156">
    <property type="protein sequence ID" value="QNF34651.1"/>
    <property type="molecule type" value="Genomic_DNA"/>
</dbReference>
<keyword evidence="8" id="KW-1185">Reference proteome</keyword>
<name>A0A7G7GBW7_9BACT</name>
<feature type="transmembrane region" description="Helical" evidence="5">
    <location>
        <begin position="398"/>
        <end position="419"/>
    </location>
</feature>
<keyword evidence="3 5" id="KW-1133">Transmembrane helix</keyword>
<comment type="subcellular location">
    <subcellularLocation>
        <location evidence="1">Membrane</location>
        <topology evidence="1">Multi-pass membrane protein</topology>
    </subcellularLocation>
</comment>
<feature type="transmembrane region" description="Helical" evidence="5">
    <location>
        <begin position="169"/>
        <end position="189"/>
    </location>
</feature>
<feature type="transmembrane region" description="Helical" evidence="5">
    <location>
        <begin position="40"/>
        <end position="62"/>
    </location>
</feature>
<dbReference type="RefSeq" id="WP_185271146.1">
    <property type="nucleotide sequence ID" value="NZ_CP055156.1"/>
</dbReference>
<evidence type="ECO:0000256" key="3">
    <source>
        <dbReference type="ARBA" id="ARBA00022989"/>
    </source>
</evidence>
<reference evidence="7 8" key="1">
    <citation type="journal article" date="2018" name="Int. J. Syst. Evol. Microbiol.">
        <title>Adhaeribacter swui sp. nov., isolated from wet mud.</title>
        <authorList>
            <person name="Kim D.U."/>
            <person name="Kim K.W."/>
            <person name="Kang M.S."/>
            <person name="Kim J.Y."/>
            <person name="Jang J.H."/>
            <person name="Kim M.K."/>
        </authorList>
    </citation>
    <scope>NUCLEOTIDE SEQUENCE [LARGE SCALE GENOMIC DNA]</scope>
    <source>
        <strain evidence="7 8">KCTC 52873</strain>
    </source>
</reference>
<feature type="transmembrane region" description="Helical" evidence="5">
    <location>
        <begin position="279"/>
        <end position="297"/>
    </location>
</feature>
<gene>
    <name evidence="7" type="ORF">HUW51_18665</name>
</gene>
<dbReference type="Proteomes" id="UP000515237">
    <property type="component" value="Chromosome"/>
</dbReference>
<evidence type="ECO:0000259" key="6">
    <source>
        <dbReference type="Pfam" id="PF04932"/>
    </source>
</evidence>
<dbReference type="KEGG" id="aswu:HUW51_18665"/>
<feature type="transmembrane region" description="Helical" evidence="5">
    <location>
        <begin position="234"/>
        <end position="251"/>
    </location>
</feature>
<dbReference type="GO" id="GO:0016874">
    <property type="term" value="F:ligase activity"/>
    <property type="evidence" value="ECO:0007669"/>
    <property type="project" value="UniProtKB-KW"/>
</dbReference>
<sequence>MIWPESATGNRTIGLFWAFSFILLASLGMAIYWQNVFILVIPLLFVVIGVVLTDYSILYYLLLIAIPFSVEVDLPNGLGTDLFSEPLIILLAGCTLGSWLLGAKQNPHFWKHSLIKMLLLVFMWAVVTTLFSENYVRSVKYLLAKSWYLLVFVFLTSSLLQNPATLQKYLYFFMGALGIVVGITLLRHAQVGFSFGLVNKIVAPFLRNHVAYGALAAAALPFSVYLTLYQKNKFWQALWGMVSLLLLAGVAASYTRASWLSLPLALAYALVIRFRLTRYLLLSVFIICLGTVLYFSSNYRYMQYAPEYEKTIFNQGDITKHLKATYTLRDVSGMERVYRWIAAARMVAAKPVMGHGPNSFYPEYFKYTVSRFTTYVSDNPEKSTVHNYFLLQFAEQGYPGGILFLILMGYALLLPEKLYHRAATTPEFKKITLAAGLCFFIITVHLFLNELVETDKIGFLFYFSLVVLIRLDIWTTEKGKVIDVKF</sequence>
<feature type="transmembrane region" description="Helical" evidence="5">
    <location>
        <begin position="431"/>
        <end position="451"/>
    </location>
</feature>
<dbReference type="AlphaFoldDB" id="A0A7G7GBW7"/>
<evidence type="ECO:0000313" key="7">
    <source>
        <dbReference type="EMBL" id="QNF34651.1"/>
    </source>
</evidence>
<dbReference type="GO" id="GO:0016020">
    <property type="term" value="C:membrane"/>
    <property type="evidence" value="ECO:0007669"/>
    <property type="project" value="UniProtKB-SubCell"/>
</dbReference>
<feature type="transmembrane region" description="Helical" evidence="5">
    <location>
        <begin position="12"/>
        <end position="33"/>
    </location>
</feature>
<keyword evidence="2 5" id="KW-0812">Transmembrane</keyword>
<proteinExistence type="predicted"/>
<evidence type="ECO:0000256" key="4">
    <source>
        <dbReference type="ARBA" id="ARBA00023136"/>
    </source>
</evidence>
<dbReference type="Pfam" id="PF04932">
    <property type="entry name" value="Wzy_C"/>
    <property type="match status" value="1"/>
</dbReference>
<feature type="domain" description="O-antigen ligase-related" evidence="6">
    <location>
        <begin position="242"/>
        <end position="405"/>
    </location>
</feature>
<feature type="transmembrane region" description="Helical" evidence="5">
    <location>
        <begin position="209"/>
        <end position="227"/>
    </location>
</feature>
<accession>A0A7G7GBW7</accession>
<keyword evidence="7" id="KW-0436">Ligase</keyword>